<evidence type="ECO:0000256" key="2">
    <source>
        <dbReference type="ARBA" id="ARBA00022723"/>
    </source>
</evidence>
<evidence type="ECO:0000259" key="3">
    <source>
        <dbReference type="Pfam" id="PF13359"/>
    </source>
</evidence>
<dbReference type="Proteomes" id="UP001146120">
    <property type="component" value="Unassembled WGS sequence"/>
</dbReference>
<sequence>MIAFHTAIPKKNDDELDLEDTGPMLSEFPHKGYQGIQNHLRAIIPKKRPPRQELSDEDKSQNIAISTNRIIVENWLGRGSTLWRIIACWFTWDHSLYNFIAKICALVAQTTTFAFRRFDVERAKGIAGIVVFMRYQVDQTRRRRSISQRRSTDSIRRRDSLTLVDMLGDASDASVLRELNNVRYD</sequence>
<gene>
    <name evidence="4" type="ORF">N0F65_011685</name>
</gene>
<keyword evidence="2" id="KW-0479">Metal-binding</keyword>
<evidence type="ECO:0000313" key="4">
    <source>
        <dbReference type="EMBL" id="DBA03326.1"/>
    </source>
</evidence>
<dbReference type="EMBL" id="DAKRPA010000021">
    <property type="protein sequence ID" value="DBA03326.1"/>
    <property type="molecule type" value="Genomic_DNA"/>
</dbReference>
<protein>
    <recommendedName>
        <fullName evidence="3">DDE Tnp4 domain-containing protein</fullName>
    </recommendedName>
</protein>
<reference evidence="4" key="1">
    <citation type="submission" date="2022-11" db="EMBL/GenBank/DDBJ databases">
        <authorList>
            <person name="Morgan W.R."/>
            <person name="Tartar A."/>
        </authorList>
    </citation>
    <scope>NUCLEOTIDE SEQUENCE</scope>
    <source>
        <strain evidence="4">ARSEF 373</strain>
    </source>
</reference>
<accession>A0AAV2Z7I9</accession>
<feature type="domain" description="DDE Tnp4" evidence="3">
    <location>
        <begin position="31"/>
        <end position="106"/>
    </location>
</feature>
<reference evidence="4" key="2">
    <citation type="journal article" date="2023" name="Microbiol Resour">
        <title>Decontamination and Annotation of the Draft Genome Sequence of the Oomycete Lagenidium giganteum ARSEF 373.</title>
        <authorList>
            <person name="Morgan W.R."/>
            <person name="Tartar A."/>
        </authorList>
    </citation>
    <scope>NUCLEOTIDE SEQUENCE</scope>
    <source>
        <strain evidence="4">ARSEF 373</strain>
    </source>
</reference>
<dbReference type="Pfam" id="PF13359">
    <property type="entry name" value="DDE_Tnp_4"/>
    <property type="match status" value="1"/>
</dbReference>
<comment type="cofactor">
    <cofactor evidence="1">
        <name>a divalent metal cation</name>
        <dbReference type="ChEBI" id="CHEBI:60240"/>
    </cofactor>
</comment>
<name>A0AAV2Z7I9_9STRA</name>
<evidence type="ECO:0000256" key="1">
    <source>
        <dbReference type="ARBA" id="ARBA00001968"/>
    </source>
</evidence>
<dbReference type="InterPro" id="IPR027806">
    <property type="entry name" value="HARBI1_dom"/>
</dbReference>
<proteinExistence type="predicted"/>
<comment type="caution">
    <text evidence="4">The sequence shown here is derived from an EMBL/GenBank/DDBJ whole genome shotgun (WGS) entry which is preliminary data.</text>
</comment>
<organism evidence="4 5">
    <name type="scientific">Lagenidium giganteum</name>
    <dbReference type="NCBI Taxonomy" id="4803"/>
    <lineage>
        <taxon>Eukaryota</taxon>
        <taxon>Sar</taxon>
        <taxon>Stramenopiles</taxon>
        <taxon>Oomycota</taxon>
        <taxon>Peronosporomycetes</taxon>
        <taxon>Pythiales</taxon>
        <taxon>Pythiaceae</taxon>
    </lineage>
</organism>
<dbReference type="AlphaFoldDB" id="A0AAV2Z7I9"/>
<keyword evidence="5" id="KW-1185">Reference proteome</keyword>
<dbReference type="GO" id="GO:0046872">
    <property type="term" value="F:metal ion binding"/>
    <property type="evidence" value="ECO:0007669"/>
    <property type="project" value="UniProtKB-KW"/>
</dbReference>
<evidence type="ECO:0000313" key="5">
    <source>
        <dbReference type="Proteomes" id="UP001146120"/>
    </source>
</evidence>